<feature type="region of interest" description="Disordered" evidence="1">
    <location>
        <begin position="1"/>
        <end position="35"/>
    </location>
</feature>
<comment type="caution">
    <text evidence="2">The sequence shown here is derived from an EMBL/GenBank/DDBJ whole genome shotgun (WGS) entry which is preliminary data.</text>
</comment>
<proteinExistence type="predicted"/>
<evidence type="ECO:0000313" key="3">
    <source>
        <dbReference type="Proteomes" id="UP000824469"/>
    </source>
</evidence>
<feature type="non-terminal residue" evidence="2">
    <location>
        <position position="1"/>
    </location>
</feature>
<accession>A0AA38L5C9</accession>
<keyword evidence="3" id="KW-1185">Reference proteome</keyword>
<evidence type="ECO:0000256" key="1">
    <source>
        <dbReference type="SAM" id="MobiDB-lite"/>
    </source>
</evidence>
<evidence type="ECO:0000313" key="2">
    <source>
        <dbReference type="EMBL" id="KAH9313714.1"/>
    </source>
</evidence>
<dbReference type="AlphaFoldDB" id="A0AA38L5C9"/>
<feature type="compositionally biased region" description="Low complexity" evidence="1">
    <location>
        <begin position="1"/>
        <end position="15"/>
    </location>
</feature>
<dbReference type="Proteomes" id="UP000824469">
    <property type="component" value="Unassembled WGS sequence"/>
</dbReference>
<gene>
    <name evidence="2" type="ORF">KI387_022341</name>
</gene>
<feature type="non-terminal residue" evidence="2">
    <location>
        <position position="95"/>
    </location>
</feature>
<sequence length="95" mass="9789">LNSSSLLLSRNSSSSPDICEVEATDSSSPQEKSCSSGVKLSSFTGNYCLCGSGTNCDGFGTKFGGSGTNSTSSGTNFIGSRTIPDCSKDDWCTFK</sequence>
<reference evidence="2 3" key="1">
    <citation type="journal article" date="2021" name="Nat. Plants">
        <title>The Taxus genome provides insights into paclitaxel biosynthesis.</title>
        <authorList>
            <person name="Xiong X."/>
            <person name="Gou J."/>
            <person name="Liao Q."/>
            <person name="Li Y."/>
            <person name="Zhou Q."/>
            <person name="Bi G."/>
            <person name="Li C."/>
            <person name="Du R."/>
            <person name="Wang X."/>
            <person name="Sun T."/>
            <person name="Guo L."/>
            <person name="Liang H."/>
            <person name="Lu P."/>
            <person name="Wu Y."/>
            <person name="Zhang Z."/>
            <person name="Ro D.K."/>
            <person name="Shang Y."/>
            <person name="Huang S."/>
            <person name="Yan J."/>
        </authorList>
    </citation>
    <scope>NUCLEOTIDE SEQUENCE [LARGE SCALE GENOMIC DNA]</scope>
    <source>
        <strain evidence="2">Ta-2019</strain>
    </source>
</reference>
<feature type="compositionally biased region" description="Polar residues" evidence="1">
    <location>
        <begin position="24"/>
        <end position="35"/>
    </location>
</feature>
<organism evidence="2 3">
    <name type="scientific">Taxus chinensis</name>
    <name type="common">Chinese yew</name>
    <name type="synonym">Taxus wallichiana var. chinensis</name>
    <dbReference type="NCBI Taxonomy" id="29808"/>
    <lineage>
        <taxon>Eukaryota</taxon>
        <taxon>Viridiplantae</taxon>
        <taxon>Streptophyta</taxon>
        <taxon>Embryophyta</taxon>
        <taxon>Tracheophyta</taxon>
        <taxon>Spermatophyta</taxon>
        <taxon>Pinopsida</taxon>
        <taxon>Pinidae</taxon>
        <taxon>Conifers II</taxon>
        <taxon>Cupressales</taxon>
        <taxon>Taxaceae</taxon>
        <taxon>Taxus</taxon>
    </lineage>
</organism>
<name>A0AA38L5C9_TAXCH</name>
<protein>
    <submittedName>
        <fullName evidence="2">Uncharacterized protein</fullName>
    </submittedName>
</protein>
<dbReference type="EMBL" id="JAHRHJ020000005">
    <property type="protein sequence ID" value="KAH9313714.1"/>
    <property type="molecule type" value="Genomic_DNA"/>
</dbReference>